<name>A0A6M8EJQ9_9BACT</name>
<dbReference type="Pfam" id="PF07195">
    <property type="entry name" value="FliD_C"/>
    <property type="match status" value="1"/>
</dbReference>
<dbReference type="EMBL" id="CP042652">
    <property type="protein sequence ID" value="QKE28728.1"/>
    <property type="molecule type" value="Genomic_DNA"/>
</dbReference>
<dbReference type="PANTHER" id="PTHR30288">
    <property type="entry name" value="FLAGELLAR CAP/ASSEMBLY PROTEIN FLID"/>
    <property type="match status" value="1"/>
</dbReference>
<keyword evidence="8" id="KW-0969">Cilium</keyword>
<keyword evidence="5" id="KW-0964">Secreted</keyword>
<keyword evidence="8" id="KW-0282">Flagellum</keyword>
<dbReference type="GO" id="GO:0009424">
    <property type="term" value="C:bacterial-type flagellum hook"/>
    <property type="evidence" value="ECO:0007669"/>
    <property type="project" value="UniProtKB-UniRule"/>
</dbReference>
<dbReference type="Pfam" id="PF02465">
    <property type="entry name" value="FliD_N"/>
    <property type="match status" value="1"/>
</dbReference>
<evidence type="ECO:0000256" key="1">
    <source>
        <dbReference type="ARBA" id="ARBA00009764"/>
    </source>
</evidence>
<evidence type="ECO:0000256" key="2">
    <source>
        <dbReference type="ARBA" id="ARBA00011255"/>
    </source>
</evidence>
<dbReference type="GO" id="GO:0007155">
    <property type="term" value="P:cell adhesion"/>
    <property type="evidence" value="ECO:0007669"/>
    <property type="project" value="InterPro"/>
</dbReference>
<dbReference type="AlphaFoldDB" id="A0A6M8EJQ9"/>
<evidence type="ECO:0000259" key="7">
    <source>
        <dbReference type="Pfam" id="PF07195"/>
    </source>
</evidence>
<dbReference type="KEGG" id="paco:AACT_1567"/>
<feature type="domain" description="Flagellar hook-associated protein 2 C-terminal" evidence="7">
    <location>
        <begin position="216"/>
        <end position="432"/>
    </location>
</feature>
<evidence type="ECO:0000256" key="3">
    <source>
        <dbReference type="ARBA" id="ARBA00023054"/>
    </source>
</evidence>
<feature type="domain" description="Flagellar hook-associated protein 2 N-terminal" evidence="6">
    <location>
        <begin position="18"/>
        <end position="115"/>
    </location>
</feature>
<protein>
    <recommendedName>
        <fullName evidence="5">Flagellar hook-associated protein 2</fullName>
        <shortName evidence="5">HAP2</shortName>
    </recommendedName>
    <alternativeName>
        <fullName evidence="5">Flagellar cap protein</fullName>
    </alternativeName>
</protein>
<dbReference type="InterPro" id="IPR010809">
    <property type="entry name" value="FliD_C"/>
</dbReference>
<dbReference type="RefSeq" id="WP_172126290.1">
    <property type="nucleotide sequence ID" value="NZ_CP042652.1"/>
</dbReference>
<dbReference type="Proteomes" id="UP000503483">
    <property type="component" value="Chromosome"/>
</dbReference>
<dbReference type="InterPro" id="IPR003481">
    <property type="entry name" value="FliD_N"/>
</dbReference>
<comment type="subunit">
    <text evidence="2 5">Homopentamer.</text>
</comment>
<sequence>MADGILGLGSSGSVDLSSELITKLKTAESTSVLDPITTDKEDTQAELDALAEIQTMVSELLDLVDDFDLYTSGTNIFDEITATTSGSSVSFDAADTSKLNPGTISVNVSQLAQKDVYQSNTISDITSTITNGGTLSITVGGTAYDFDTTGKSYEDLVEEMSYYSKLDVNLEKINDTSYRMIVKGTESGTANAVTISQSGTTKLGFEDEDNNHVLKAQNMKAKIDGVDYDVSSNKLTMENGLIIQAVSTGDSSINMERDTSTIVTRISDIATKYNDLVDLIDSYTLGDEDTAATISDSSTLKSMMSGIKEILFDSYGLNNEESMFKYGISFDSDGYMNVNTTTLTTAVTDNYDDLRELFVGYAEKEGLGTRLKTYLDSLDSSTGLLTTYEDRLNTYIDTLSDDYDTASEKLDEKYTAMATQFAAYTVLITQMENAFASLKLLIDTSTSDS</sequence>
<keyword evidence="4 5" id="KW-0975">Bacterial flagellum</keyword>
<evidence type="ECO:0000256" key="5">
    <source>
        <dbReference type="RuleBase" id="RU362066"/>
    </source>
</evidence>
<comment type="function">
    <text evidence="5">Required for morphogenesis and for the elongation of the flagellar filament by facilitating polymerization of the flagellin monomers at the tip of growing filament. Forms a capping structure, which prevents flagellin subunits (transported through the central channel of the flagellum) from leaking out without polymerization at the distal end.</text>
</comment>
<comment type="subcellular location">
    <subcellularLocation>
        <location evidence="5">Secreted</location>
    </subcellularLocation>
    <subcellularLocation>
        <location evidence="5">Bacterial flagellum</location>
    </subcellularLocation>
</comment>
<evidence type="ECO:0000313" key="8">
    <source>
        <dbReference type="EMBL" id="QKE28728.1"/>
    </source>
</evidence>
<comment type="similarity">
    <text evidence="1 5">Belongs to the FliD family.</text>
</comment>
<dbReference type="PANTHER" id="PTHR30288:SF0">
    <property type="entry name" value="FLAGELLAR HOOK-ASSOCIATED PROTEIN 2"/>
    <property type="match status" value="1"/>
</dbReference>
<keyword evidence="9" id="KW-1185">Reference proteome</keyword>
<dbReference type="GO" id="GO:0071973">
    <property type="term" value="P:bacterial-type flagellum-dependent cell motility"/>
    <property type="evidence" value="ECO:0007669"/>
    <property type="project" value="TreeGrafter"/>
</dbReference>
<dbReference type="GO" id="GO:0005576">
    <property type="term" value="C:extracellular region"/>
    <property type="evidence" value="ECO:0007669"/>
    <property type="project" value="UniProtKB-SubCell"/>
</dbReference>
<proteinExistence type="inferred from homology"/>
<keyword evidence="3" id="KW-0175">Coiled coil</keyword>
<gene>
    <name evidence="8" type="ORF">AACT_1567</name>
</gene>
<dbReference type="GO" id="GO:0009421">
    <property type="term" value="C:bacterial-type flagellum filament cap"/>
    <property type="evidence" value="ECO:0007669"/>
    <property type="project" value="InterPro"/>
</dbReference>
<evidence type="ECO:0000259" key="6">
    <source>
        <dbReference type="Pfam" id="PF02465"/>
    </source>
</evidence>
<evidence type="ECO:0000313" key="9">
    <source>
        <dbReference type="Proteomes" id="UP000503483"/>
    </source>
</evidence>
<keyword evidence="8" id="KW-0966">Cell projection</keyword>
<organism evidence="8 9">
    <name type="scientific">Arcobacter acticola</name>
    <dbReference type="NCBI Taxonomy" id="1849015"/>
    <lineage>
        <taxon>Bacteria</taxon>
        <taxon>Pseudomonadati</taxon>
        <taxon>Campylobacterota</taxon>
        <taxon>Epsilonproteobacteria</taxon>
        <taxon>Campylobacterales</taxon>
        <taxon>Arcobacteraceae</taxon>
        <taxon>Arcobacter</taxon>
    </lineage>
</organism>
<accession>A0A6M8EJQ9</accession>
<evidence type="ECO:0000256" key="4">
    <source>
        <dbReference type="ARBA" id="ARBA00023143"/>
    </source>
</evidence>
<reference evidence="8 9" key="1">
    <citation type="submission" date="2019-08" db="EMBL/GenBank/DDBJ databases">
        <title>Complete genome sequence of Arcobacter acticola.</title>
        <authorList>
            <person name="Miller W."/>
        </authorList>
    </citation>
    <scope>NUCLEOTIDE SEQUENCE [LARGE SCALE GENOMIC DNA]</scope>
    <source>
        <strain evidence="8 9">KCTC 52212</strain>
    </source>
</reference>
<dbReference type="InterPro" id="IPR040026">
    <property type="entry name" value="FliD"/>
</dbReference>